<keyword evidence="1" id="KW-1133">Transmembrane helix</keyword>
<proteinExistence type="predicted"/>
<evidence type="ECO:0000313" key="3">
    <source>
        <dbReference type="Proteomes" id="UP000784294"/>
    </source>
</evidence>
<dbReference type="EMBL" id="CAAALY010246658">
    <property type="protein sequence ID" value="VEL33918.1"/>
    <property type="molecule type" value="Genomic_DNA"/>
</dbReference>
<sequence>MEDALESYCTHVPEAGQNIEGFTLIWKGDRGLGIWEREEMASLGRYCEIRAVKKDAGRSGRKKEIPASLLVGDKIKIAERVLVLRQELAEIVLPPRLLSNLSMFDRYLSPESYVLRYLVRLMSFGYFVSARFQIADIITIVVVGVVVIVVEVVFMVVVIRSVIALVEAMMVMTLREAMPRIASVEVFVIIYATVVVMVVVMVALVVVLNHAEVMVMVVAVVLGVVVNQNYY</sequence>
<evidence type="ECO:0000313" key="2">
    <source>
        <dbReference type="EMBL" id="VEL33918.1"/>
    </source>
</evidence>
<evidence type="ECO:0000256" key="1">
    <source>
        <dbReference type="SAM" id="Phobius"/>
    </source>
</evidence>
<reference evidence="2" key="1">
    <citation type="submission" date="2018-11" db="EMBL/GenBank/DDBJ databases">
        <authorList>
            <consortium name="Pathogen Informatics"/>
        </authorList>
    </citation>
    <scope>NUCLEOTIDE SEQUENCE</scope>
</reference>
<dbReference type="AlphaFoldDB" id="A0A448XCX3"/>
<dbReference type="Proteomes" id="UP000784294">
    <property type="component" value="Unassembled WGS sequence"/>
</dbReference>
<feature type="transmembrane region" description="Helical" evidence="1">
    <location>
        <begin position="213"/>
        <end position="230"/>
    </location>
</feature>
<keyword evidence="1" id="KW-0812">Transmembrane</keyword>
<gene>
    <name evidence="2" type="ORF">PXEA_LOCUS27358</name>
</gene>
<comment type="caution">
    <text evidence="2">The sequence shown here is derived from an EMBL/GenBank/DDBJ whole genome shotgun (WGS) entry which is preliminary data.</text>
</comment>
<organism evidence="2 3">
    <name type="scientific">Protopolystoma xenopodis</name>
    <dbReference type="NCBI Taxonomy" id="117903"/>
    <lineage>
        <taxon>Eukaryota</taxon>
        <taxon>Metazoa</taxon>
        <taxon>Spiralia</taxon>
        <taxon>Lophotrochozoa</taxon>
        <taxon>Platyhelminthes</taxon>
        <taxon>Monogenea</taxon>
        <taxon>Polyopisthocotylea</taxon>
        <taxon>Polystomatidea</taxon>
        <taxon>Polystomatidae</taxon>
        <taxon>Protopolystoma</taxon>
    </lineage>
</organism>
<keyword evidence="3" id="KW-1185">Reference proteome</keyword>
<accession>A0A448XCX3</accession>
<keyword evidence="1" id="KW-0472">Membrane</keyword>
<protein>
    <submittedName>
        <fullName evidence="2">Uncharacterized protein</fullName>
    </submittedName>
</protein>
<name>A0A448XCX3_9PLAT</name>
<feature type="transmembrane region" description="Helical" evidence="1">
    <location>
        <begin position="186"/>
        <end position="207"/>
    </location>
</feature>
<feature type="transmembrane region" description="Helical" evidence="1">
    <location>
        <begin position="138"/>
        <end position="166"/>
    </location>
</feature>